<gene>
    <name evidence="1" type="ORF">BO71DRAFT_443449</name>
</gene>
<keyword evidence="2" id="KW-1185">Reference proteome</keyword>
<reference evidence="1 2" key="1">
    <citation type="submission" date="2018-02" db="EMBL/GenBank/DDBJ databases">
        <title>The genomes of Aspergillus section Nigri reveals drivers in fungal speciation.</title>
        <authorList>
            <consortium name="DOE Joint Genome Institute"/>
            <person name="Vesth T.C."/>
            <person name="Nybo J."/>
            <person name="Theobald S."/>
            <person name="Brandl J."/>
            <person name="Frisvad J.C."/>
            <person name="Nielsen K.F."/>
            <person name="Lyhne E.K."/>
            <person name="Kogle M.E."/>
            <person name="Kuo A."/>
            <person name="Riley R."/>
            <person name="Clum A."/>
            <person name="Nolan M."/>
            <person name="Lipzen A."/>
            <person name="Salamov A."/>
            <person name="Henrissat B."/>
            <person name="Wiebenga A."/>
            <person name="De vries R.P."/>
            <person name="Grigoriev I.V."/>
            <person name="Mortensen U.H."/>
            <person name="Andersen M.R."/>
            <person name="Baker S.E."/>
        </authorList>
    </citation>
    <scope>NUCLEOTIDE SEQUENCE [LARGE SCALE GENOMIC DNA]</scope>
    <source>
        <strain evidence="1 2">CBS 707.79</strain>
    </source>
</reference>
<accession>A0A319D189</accession>
<name>A0A319D189_9EURO</name>
<evidence type="ECO:0000313" key="1">
    <source>
        <dbReference type="EMBL" id="PYH91064.1"/>
    </source>
</evidence>
<evidence type="ECO:0000313" key="2">
    <source>
        <dbReference type="Proteomes" id="UP000247810"/>
    </source>
</evidence>
<dbReference type="STRING" id="1448320.A0A319D189"/>
<dbReference type="OrthoDB" id="206201at2759"/>
<dbReference type="AlphaFoldDB" id="A0A319D189"/>
<dbReference type="EMBL" id="KZ825958">
    <property type="protein sequence ID" value="PYH91064.1"/>
    <property type="molecule type" value="Genomic_DNA"/>
</dbReference>
<dbReference type="VEuPathDB" id="FungiDB:BO71DRAFT_443449"/>
<organism evidence="1 2">
    <name type="scientific">Aspergillus ellipticus CBS 707.79</name>
    <dbReference type="NCBI Taxonomy" id="1448320"/>
    <lineage>
        <taxon>Eukaryota</taxon>
        <taxon>Fungi</taxon>
        <taxon>Dikarya</taxon>
        <taxon>Ascomycota</taxon>
        <taxon>Pezizomycotina</taxon>
        <taxon>Eurotiomycetes</taxon>
        <taxon>Eurotiomycetidae</taxon>
        <taxon>Eurotiales</taxon>
        <taxon>Aspergillaceae</taxon>
        <taxon>Aspergillus</taxon>
        <taxon>Aspergillus subgen. Circumdati</taxon>
    </lineage>
</organism>
<sequence>MAAFVEGASSREWKEGLKQRRNILYDKVVFPLEELLQGTKWMNDYTQIDPLDISRRVSKFDERPAVLQDTEECKAPKKKRTPTERAAAKWLSRTRLQRHREDKEMVYRQRWYEDGEKAP</sequence>
<protein>
    <submittedName>
        <fullName evidence="1">Uncharacterized protein</fullName>
    </submittedName>
</protein>
<proteinExistence type="predicted"/>
<dbReference type="Proteomes" id="UP000247810">
    <property type="component" value="Unassembled WGS sequence"/>
</dbReference>